<proteinExistence type="predicted"/>
<sequence length="169" mass="19669">MQKHNFRLPAVNWSMEKTLENTELEKYFTTMLEDTKKSRDVIIREHIGTKDILMQLAQGLYFPLLKKEGAQKEQQLEKRTEIVDIYFKAYANYMNSMDDQLKDALGKPVSFNALNRDFNLMIKLMHNNLSKVLDWAIGKEEGIEPEMLEQLSSKLKELTTPPSSIALKK</sequence>
<name>A0A8J7PKH9_9PROT</name>
<evidence type="ECO:0000313" key="2">
    <source>
        <dbReference type="Proteomes" id="UP000664414"/>
    </source>
</evidence>
<accession>A0A8J7PKH9</accession>
<reference evidence="1" key="1">
    <citation type="submission" date="2021-02" db="EMBL/GenBank/DDBJ databases">
        <title>Thiocyanate and organic carbon inputs drive convergent selection for specific autotrophic Afipia and Thiobacillus strains within complex microbiomes.</title>
        <authorList>
            <person name="Huddy R.J."/>
            <person name="Sachdeva R."/>
            <person name="Kadzinga F."/>
            <person name="Kantor R.S."/>
            <person name="Harrison S.T.L."/>
            <person name="Banfield J.F."/>
        </authorList>
    </citation>
    <scope>NUCLEOTIDE SEQUENCE</scope>
    <source>
        <strain evidence="1">SCN18_10_11_15_R4_P_38_20</strain>
    </source>
</reference>
<dbReference type="EMBL" id="JAFKGL010000025">
    <property type="protein sequence ID" value="MBN9413492.1"/>
    <property type="molecule type" value="Genomic_DNA"/>
</dbReference>
<dbReference type="Proteomes" id="UP000664414">
    <property type="component" value="Unassembled WGS sequence"/>
</dbReference>
<protein>
    <submittedName>
        <fullName evidence="1">Uncharacterized protein</fullName>
    </submittedName>
</protein>
<evidence type="ECO:0000313" key="1">
    <source>
        <dbReference type="EMBL" id="MBN9413492.1"/>
    </source>
</evidence>
<gene>
    <name evidence="1" type="ORF">J0H12_06190</name>
</gene>
<comment type="caution">
    <text evidence="1">The sequence shown here is derived from an EMBL/GenBank/DDBJ whole genome shotgun (WGS) entry which is preliminary data.</text>
</comment>
<dbReference type="AlphaFoldDB" id="A0A8J7PKH9"/>
<organism evidence="1 2">
    <name type="scientific">Candidatus Paracaedimonas acanthamoebae</name>
    <dbReference type="NCBI Taxonomy" id="244581"/>
    <lineage>
        <taxon>Bacteria</taxon>
        <taxon>Pseudomonadati</taxon>
        <taxon>Pseudomonadota</taxon>
        <taxon>Alphaproteobacteria</taxon>
        <taxon>Holosporales</taxon>
        <taxon>Caedimonadaceae</taxon>
        <taxon>Candidatus Paracaedimonas</taxon>
    </lineage>
</organism>